<evidence type="ECO:0000313" key="4">
    <source>
        <dbReference type="Proteomes" id="UP001477947"/>
    </source>
</evidence>
<dbReference type="EMBL" id="CP154622">
    <property type="protein sequence ID" value="XAM41104.1"/>
    <property type="molecule type" value="Genomic_DNA"/>
</dbReference>
<dbReference type="Gene3D" id="3.40.1440.10">
    <property type="entry name" value="GIY-YIG endonuclease"/>
    <property type="match status" value="1"/>
</dbReference>
<reference evidence="3 4" key="1">
    <citation type="submission" date="2024-04" db="EMBL/GenBank/DDBJ databases">
        <title>Isolation and characterization of novel acetogenic strains of the genera Terrisporobacter and Acetoanaerobium.</title>
        <authorList>
            <person name="Boeer T."/>
            <person name="Schueler M.A."/>
            <person name="Lueschen A."/>
            <person name="Eysell L."/>
            <person name="Droege J."/>
            <person name="Heinemann M."/>
            <person name="Engelhardt L."/>
            <person name="Basen M."/>
            <person name="Daniel R."/>
        </authorList>
    </citation>
    <scope>NUCLEOTIDE SEQUENCE [LARGE SCALE GENOMIC DNA]</scope>
    <source>
        <strain evidence="3 4">ELB</strain>
    </source>
</reference>
<dbReference type="SMART" id="SM00465">
    <property type="entry name" value="GIYc"/>
    <property type="match status" value="1"/>
</dbReference>
<organism evidence="3 4">
    <name type="scientific">Terrisporobacter petrolearius</name>
    <dbReference type="NCBI Taxonomy" id="1460447"/>
    <lineage>
        <taxon>Bacteria</taxon>
        <taxon>Bacillati</taxon>
        <taxon>Bacillota</taxon>
        <taxon>Clostridia</taxon>
        <taxon>Peptostreptococcales</taxon>
        <taxon>Peptostreptococcaceae</taxon>
        <taxon>Terrisporobacter</taxon>
    </lineage>
</organism>
<sequence length="267" mass="32357">MRFKNCVYRFIDNNDEVIYIGKAGNLCTRIRYHHHLQDECYNSTYVIQYCRFETKDDIEFMEKYYIAKYKPKYNKVYKNKDLTIEIEGVKEKSWKLYNINSFAKDIFIRSTEDIECSLNNIQIDVNIMDYYLMFTLEQNSSFNFYNQYKLYQRLNKIDKLELYKEEFDELENKNEFEKIQLLQDEVAKKVIGKIDHIFSKNKLLEYNMCLPQQIIKTEGGKLYKFMNLVQLDECINLSNSTFRLNIKYESKYYDISKSLSIWIKCIG</sequence>
<evidence type="ECO:0000256" key="1">
    <source>
        <dbReference type="SAM" id="Coils"/>
    </source>
</evidence>
<dbReference type="InterPro" id="IPR035901">
    <property type="entry name" value="GIY-YIG_endonuc_sf"/>
</dbReference>
<dbReference type="InterPro" id="IPR000305">
    <property type="entry name" value="GIY-YIG_endonuc"/>
</dbReference>
<name>A0ABZ3FCL9_9FIRM</name>
<keyword evidence="4" id="KW-1185">Reference proteome</keyword>
<dbReference type="Pfam" id="PF01541">
    <property type="entry name" value="GIY-YIG"/>
    <property type="match status" value="1"/>
</dbReference>
<dbReference type="SUPFAM" id="SSF82771">
    <property type="entry name" value="GIY-YIG endonuclease"/>
    <property type="match status" value="1"/>
</dbReference>
<feature type="domain" description="GIY-YIG" evidence="2">
    <location>
        <begin position="3"/>
        <end position="75"/>
    </location>
</feature>
<accession>A0ABZ3FCL9</accession>
<dbReference type="Proteomes" id="UP001477947">
    <property type="component" value="Chromosome"/>
</dbReference>
<proteinExistence type="predicted"/>
<evidence type="ECO:0000313" key="3">
    <source>
        <dbReference type="EMBL" id="XAM41104.1"/>
    </source>
</evidence>
<feature type="coiled-coil region" evidence="1">
    <location>
        <begin position="153"/>
        <end position="180"/>
    </location>
</feature>
<protein>
    <recommendedName>
        <fullName evidence="2">GIY-YIG domain-containing protein</fullName>
    </recommendedName>
</protein>
<dbReference type="RefSeq" id="WP_343339066.1">
    <property type="nucleotide sequence ID" value="NZ_CP154622.1"/>
</dbReference>
<gene>
    <name evidence="3" type="ORF">TPELB_14150</name>
</gene>
<evidence type="ECO:0000259" key="2">
    <source>
        <dbReference type="PROSITE" id="PS50164"/>
    </source>
</evidence>
<keyword evidence="1" id="KW-0175">Coiled coil</keyword>
<dbReference type="PROSITE" id="PS50164">
    <property type="entry name" value="GIY_YIG"/>
    <property type="match status" value="1"/>
</dbReference>